<comment type="caution">
    <text evidence="1">The sequence shown here is derived from an EMBL/GenBank/DDBJ whole genome shotgun (WGS) entry which is preliminary data.</text>
</comment>
<evidence type="ECO:0000313" key="1">
    <source>
        <dbReference type="EMBL" id="EFE50047.1"/>
    </source>
</evidence>
<accession>D4DQG5</accession>
<name>D4DQG5_NEIEG</name>
<protein>
    <submittedName>
        <fullName evidence="1">Uncharacterized protein</fullName>
    </submittedName>
</protein>
<dbReference type="Proteomes" id="UP000005536">
    <property type="component" value="Unassembled WGS sequence"/>
</dbReference>
<organism evidence="1 2">
    <name type="scientific">Neisseria elongata subsp. glycolytica ATCC 29315</name>
    <dbReference type="NCBI Taxonomy" id="546263"/>
    <lineage>
        <taxon>Bacteria</taxon>
        <taxon>Pseudomonadati</taxon>
        <taxon>Pseudomonadota</taxon>
        <taxon>Betaproteobacteria</taxon>
        <taxon>Neisseriales</taxon>
        <taxon>Neisseriaceae</taxon>
        <taxon>Neisseria</taxon>
    </lineage>
</organism>
<gene>
    <name evidence="1" type="ORF">NEIELOOT_01301</name>
</gene>
<dbReference type="EMBL" id="ADBF01000030">
    <property type="protein sequence ID" value="EFE50047.1"/>
    <property type="molecule type" value="Genomic_DNA"/>
</dbReference>
<sequence>MFYHIGRQLRVGITGKTIKLSYAAISSSHGMGLFASYLGNIAGASLVAWRSQAALYACGEIQPNKK</sequence>
<evidence type="ECO:0000313" key="2">
    <source>
        <dbReference type="Proteomes" id="UP000005536"/>
    </source>
</evidence>
<proteinExistence type="predicted"/>
<dbReference type="AlphaFoldDB" id="D4DQG5"/>
<reference evidence="1 2" key="1">
    <citation type="submission" date="2010-02" db="EMBL/GenBank/DDBJ databases">
        <authorList>
            <person name="Weinstock G."/>
            <person name="Sodergren E."/>
            <person name="Clifton S."/>
            <person name="Fulton L."/>
            <person name="Fulton B."/>
            <person name="Courtney L."/>
            <person name="Fronick C."/>
            <person name="Harrison M."/>
            <person name="Strong C."/>
            <person name="Farmer C."/>
            <person name="Delahaunty K."/>
            <person name="Markovic C."/>
            <person name="Hall O."/>
            <person name="Minx P."/>
            <person name="Tomlinson C."/>
            <person name="Mitreva M."/>
            <person name="Nelson J."/>
            <person name="Hou S."/>
            <person name="Wollam A."/>
            <person name="Pepin K.H."/>
            <person name="Johnson M."/>
            <person name="Bhonagiri V."/>
            <person name="Zhang X."/>
            <person name="Suruliraj S."/>
            <person name="Warren W."/>
            <person name="Chinwalla A."/>
            <person name="Mardis E.R."/>
            <person name="Wilson R.K."/>
        </authorList>
    </citation>
    <scope>NUCLEOTIDE SEQUENCE [LARGE SCALE GENOMIC DNA]</scope>
    <source>
        <strain evidence="1 2">ATCC 29315</strain>
    </source>
</reference>